<evidence type="ECO:0000256" key="5">
    <source>
        <dbReference type="ARBA" id="ARBA00022833"/>
    </source>
</evidence>
<evidence type="ECO:0000313" key="10">
    <source>
        <dbReference type="EnsemblMetazoa" id="SCAU012758-PA"/>
    </source>
</evidence>
<evidence type="ECO:0000256" key="3">
    <source>
        <dbReference type="ARBA" id="ARBA00022737"/>
    </source>
</evidence>
<dbReference type="FunFam" id="3.30.1490.490:FF:000001">
    <property type="entry name" value="cell growth-regulating nucleolar protein-like"/>
    <property type="match status" value="1"/>
</dbReference>
<reference evidence="10" key="1">
    <citation type="submission" date="2020-05" db="UniProtKB">
        <authorList>
            <consortium name="EnsemblMetazoa"/>
        </authorList>
    </citation>
    <scope>IDENTIFICATION</scope>
    <source>
        <strain evidence="10">USDA</strain>
    </source>
</reference>
<dbReference type="VEuPathDB" id="VectorBase:SCAU012758"/>
<name>A0A1I8Q0J8_STOCA</name>
<dbReference type="GO" id="GO:0008270">
    <property type="term" value="F:zinc ion binding"/>
    <property type="evidence" value="ECO:0007669"/>
    <property type="project" value="UniProtKB-KW"/>
</dbReference>
<keyword evidence="2" id="KW-0479">Metal-binding</keyword>
<dbReference type="OrthoDB" id="21474at2759"/>
<gene>
    <name evidence="10" type="primary">106095316</name>
</gene>
<feature type="region of interest" description="Disordered" evidence="8">
    <location>
        <begin position="154"/>
        <end position="226"/>
    </location>
</feature>
<dbReference type="SUPFAM" id="SSF57667">
    <property type="entry name" value="beta-beta-alpha zinc fingers"/>
    <property type="match status" value="2"/>
</dbReference>
<dbReference type="KEGG" id="scac:106095316"/>
<dbReference type="InterPro" id="IPR036236">
    <property type="entry name" value="Znf_C2H2_sf"/>
</dbReference>
<feature type="compositionally biased region" description="Basic and acidic residues" evidence="8">
    <location>
        <begin position="204"/>
        <end position="213"/>
    </location>
</feature>
<keyword evidence="3" id="KW-0677">Repeat</keyword>
<dbReference type="Pfam" id="PF08790">
    <property type="entry name" value="zf-LYAR"/>
    <property type="match status" value="1"/>
</dbReference>
<dbReference type="PROSITE" id="PS51804">
    <property type="entry name" value="ZF_C2HC_LYAR"/>
    <property type="match status" value="2"/>
</dbReference>
<keyword evidence="4 7" id="KW-0863">Zinc-finger</keyword>
<evidence type="ECO:0000256" key="7">
    <source>
        <dbReference type="PROSITE-ProRule" id="PRU01145"/>
    </source>
</evidence>
<protein>
    <recommendedName>
        <fullName evidence="9">Zinc finger C2H2 LYAR-type domain-containing protein</fullName>
    </recommendedName>
</protein>
<dbReference type="GO" id="GO:0000122">
    <property type="term" value="P:negative regulation of transcription by RNA polymerase II"/>
    <property type="evidence" value="ECO:0007669"/>
    <property type="project" value="TreeGrafter"/>
</dbReference>
<evidence type="ECO:0000256" key="1">
    <source>
        <dbReference type="ARBA" id="ARBA00004123"/>
    </source>
</evidence>
<keyword evidence="6" id="KW-0539">Nucleus</keyword>
<feature type="domain" description="Zinc finger C2H2 LYAR-type" evidence="9">
    <location>
        <begin position="33"/>
        <end position="60"/>
    </location>
</feature>
<evidence type="ECO:0000256" key="4">
    <source>
        <dbReference type="ARBA" id="ARBA00022771"/>
    </source>
</evidence>
<dbReference type="Gene3D" id="3.30.1490.490">
    <property type="match status" value="1"/>
</dbReference>
<evidence type="ECO:0000256" key="6">
    <source>
        <dbReference type="ARBA" id="ARBA00023242"/>
    </source>
</evidence>
<dbReference type="PANTHER" id="PTHR13100">
    <property type="entry name" value="CELL GROWTH-REGULATING NUCLEOLAR PROTEIN LYAR"/>
    <property type="match status" value="1"/>
</dbReference>
<evidence type="ECO:0000313" key="11">
    <source>
        <dbReference type="Proteomes" id="UP000095300"/>
    </source>
</evidence>
<proteinExistence type="predicted"/>
<evidence type="ECO:0000256" key="2">
    <source>
        <dbReference type="ARBA" id="ARBA00022723"/>
    </source>
</evidence>
<organism evidence="10 11">
    <name type="scientific">Stomoxys calcitrans</name>
    <name type="common">Stable fly</name>
    <name type="synonym">Conops calcitrans</name>
    <dbReference type="NCBI Taxonomy" id="35570"/>
    <lineage>
        <taxon>Eukaryota</taxon>
        <taxon>Metazoa</taxon>
        <taxon>Ecdysozoa</taxon>
        <taxon>Arthropoda</taxon>
        <taxon>Hexapoda</taxon>
        <taxon>Insecta</taxon>
        <taxon>Pterygota</taxon>
        <taxon>Neoptera</taxon>
        <taxon>Endopterygota</taxon>
        <taxon>Diptera</taxon>
        <taxon>Brachycera</taxon>
        <taxon>Muscomorpha</taxon>
        <taxon>Muscoidea</taxon>
        <taxon>Muscidae</taxon>
        <taxon>Stomoxys</taxon>
    </lineage>
</organism>
<evidence type="ECO:0000256" key="8">
    <source>
        <dbReference type="SAM" id="MobiDB-lite"/>
    </source>
</evidence>
<evidence type="ECO:0000259" key="9">
    <source>
        <dbReference type="Pfam" id="PF08790"/>
    </source>
</evidence>
<dbReference type="GO" id="GO:0005730">
    <property type="term" value="C:nucleolus"/>
    <property type="evidence" value="ECO:0007669"/>
    <property type="project" value="TreeGrafter"/>
</dbReference>
<accession>A0A1I8Q0J8</accession>
<dbReference type="Proteomes" id="UP000095300">
    <property type="component" value="Unassembled WGS sequence"/>
</dbReference>
<feature type="compositionally biased region" description="Basic and acidic residues" evidence="8">
    <location>
        <begin position="162"/>
        <end position="174"/>
    </location>
</feature>
<comment type="subcellular location">
    <subcellularLocation>
        <location evidence="1">Nucleus</location>
    </subcellularLocation>
</comment>
<dbReference type="GO" id="GO:0003677">
    <property type="term" value="F:DNA binding"/>
    <property type="evidence" value="ECO:0007669"/>
    <property type="project" value="InterPro"/>
</dbReference>
<dbReference type="InterPro" id="IPR039999">
    <property type="entry name" value="LYAR"/>
</dbReference>
<sequence>MVFFTCNHCGESVKKPSVEKHYNTKCRSRDKSVSCMDCQKDFHGEEYVAHTKCISELEKYSGKNFVARESQNSGQKKQETWMDIVRSILESQEYNLSAQTRNIFQRLQSYDNVPRKKAKFQNFVANCMRIPAKQAEPVWAVLEKELENMKKLKQQEMAAAKKAQEEAKNAKEAPKQQNGVKRKAEEEEEGVTNGVEKKKKTKKTSTETEKPEENGNGLAEPTEESEEFQWSTVLEKIVAKNAEGITMDKLKKKLLKKYKSKLSLEELTEKQQKKFEKKFAKTLKKCPAIQVDNEIAKPC</sequence>
<dbReference type="STRING" id="35570.A0A1I8Q0J8"/>
<dbReference type="GO" id="GO:0006364">
    <property type="term" value="P:rRNA processing"/>
    <property type="evidence" value="ECO:0007669"/>
    <property type="project" value="TreeGrafter"/>
</dbReference>
<dbReference type="InterPro" id="IPR014898">
    <property type="entry name" value="Znf_C2H2_LYAR"/>
</dbReference>
<dbReference type="EnsemblMetazoa" id="SCAU012758-RA">
    <property type="protein sequence ID" value="SCAU012758-PA"/>
    <property type="gene ID" value="SCAU012758"/>
</dbReference>
<keyword evidence="5" id="KW-0862">Zinc</keyword>
<dbReference type="PANTHER" id="PTHR13100:SF10">
    <property type="entry name" value="CELL GROWTH-REGULATING NUCLEOLAR PROTEIN"/>
    <property type="match status" value="1"/>
</dbReference>
<keyword evidence="11" id="KW-1185">Reference proteome</keyword>
<dbReference type="AlphaFoldDB" id="A0A1I8Q0J8"/>